<comment type="caution">
    <text evidence="1">The sequence shown here is derived from an EMBL/GenBank/DDBJ whole genome shotgun (WGS) entry which is preliminary data.</text>
</comment>
<evidence type="ECO:0000313" key="1">
    <source>
        <dbReference type="EMBL" id="GKX67634.1"/>
    </source>
</evidence>
<gene>
    <name evidence="1" type="ORF">rsdtw13_28920</name>
</gene>
<accession>A0ACB5RED2</accession>
<evidence type="ECO:0000313" key="2">
    <source>
        <dbReference type="Proteomes" id="UP001058074"/>
    </source>
</evidence>
<name>A0ACB5RED2_9CLOT</name>
<proteinExistence type="predicted"/>
<dbReference type="Proteomes" id="UP001058074">
    <property type="component" value="Unassembled WGS sequence"/>
</dbReference>
<keyword evidence="2" id="KW-1185">Reference proteome</keyword>
<sequence>MLIVFVIMILVGISLVVSGLEAVSVKSQSYNQCDYESYTNQNEEQFRLFNEEVQRQQSQQFVEEMQRQQDHQFIEESLKSVTPFELGGHDMMQGNSFNNGMF</sequence>
<organism evidence="1 2">
    <name type="scientific">Inconstantimicrobium mannanitabidum</name>
    <dbReference type="NCBI Taxonomy" id="1604901"/>
    <lineage>
        <taxon>Bacteria</taxon>
        <taxon>Bacillati</taxon>
        <taxon>Bacillota</taxon>
        <taxon>Clostridia</taxon>
        <taxon>Eubacteriales</taxon>
        <taxon>Clostridiaceae</taxon>
        <taxon>Inconstantimicrobium</taxon>
    </lineage>
</organism>
<reference evidence="1" key="1">
    <citation type="journal article" date="2025" name="Int. J. Syst. Evol. Microbiol.">
        <title>Inconstantimicrobium mannanitabidum sp. nov., a novel member of the family Clostridiaceae isolated from anoxic soil under the treatment of reductive soil disinfestation.</title>
        <authorList>
            <person name="Ueki A."/>
            <person name="Tonouchi A."/>
            <person name="Honma S."/>
            <person name="Kaku N."/>
            <person name="Ueki K."/>
        </authorList>
    </citation>
    <scope>NUCLEOTIDE SEQUENCE</scope>
    <source>
        <strain evidence="1">TW13</strain>
    </source>
</reference>
<dbReference type="EMBL" id="BROD01000001">
    <property type="protein sequence ID" value="GKX67634.1"/>
    <property type="molecule type" value="Genomic_DNA"/>
</dbReference>
<protein>
    <submittedName>
        <fullName evidence="1">Uncharacterized protein</fullName>
    </submittedName>
</protein>